<dbReference type="InterPro" id="IPR025121">
    <property type="entry name" value="GTPase_HflX_N"/>
</dbReference>
<dbReference type="Pfam" id="PF13167">
    <property type="entry name" value="GTP-bdg_N"/>
    <property type="match status" value="1"/>
</dbReference>
<evidence type="ECO:0000313" key="3">
    <source>
        <dbReference type="Proteomes" id="UP000590749"/>
    </source>
</evidence>
<dbReference type="RefSeq" id="WP_183227940.1">
    <property type="nucleotide sequence ID" value="NZ_BMPW01000052.1"/>
</dbReference>
<proteinExistence type="predicted"/>
<feature type="domain" description="GTPase HflX N-terminal" evidence="1">
    <location>
        <begin position="75"/>
        <end position="124"/>
    </location>
</feature>
<protein>
    <submittedName>
        <fullName evidence="2">50S ribosomal subunit-associated GTPase HflX</fullName>
    </submittedName>
</protein>
<comment type="caution">
    <text evidence="2">The sequence shown here is derived from an EMBL/GenBank/DDBJ whole genome shotgun (WGS) entry which is preliminary data.</text>
</comment>
<keyword evidence="3" id="KW-1185">Reference proteome</keyword>
<dbReference type="EMBL" id="JACHXF010000040">
    <property type="protein sequence ID" value="MBB3101538.1"/>
    <property type="molecule type" value="Genomic_DNA"/>
</dbReference>
<evidence type="ECO:0000313" key="2">
    <source>
        <dbReference type="EMBL" id="MBB3101538.1"/>
    </source>
</evidence>
<dbReference type="Proteomes" id="UP000590749">
    <property type="component" value="Unassembled WGS sequence"/>
</dbReference>
<dbReference type="AlphaFoldDB" id="A0A7W5ASB6"/>
<organism evidence="2 3">
    <name type="scientific">Actinoplanes campanulatus</name>
    <dbReference type="NCBI Taxonomy" id="113559"/>
    <lineage>
        <taxon>Bacteria</taxon>
        <taxon>Bacillati</taxon>
        <taxon>Actinomycetota</taxon>
        <taxon>Actinomycetes</taxon>
        <taxon>Micromonosporales</taxon>
        <taxon>Micromonosporaceae</taxon>
        <taxon>Actinoplanes</taxon>
    </lineage>
</organism>
<name>A0A7W5ASB6_9ACTN</name>
<accession>A0A7W5ASB6</accession>
<evidence type="ECO:0000259" key="1">
    <source>
        <dbReference type="Pfam" id="PF13167"/>
    </source>
</evidence>
<gene>
    <name evidence="2" type="ORF">FHR83_009267</name>
</gene>
<reference evidence="2 3" key="1">
    <citation type="submission" date="2020-08" db="EMBL/GenBank/DDBJ databases">
        <title>Genomic Encyclopedia of Type Strains, Phase III (KMG-III): the genomes of soil and plant-associated and newly described type strains.</title>
        <authorList>
            <person name="Whitman W."/>
        </authorList>
    </citation>
    <scope>NUCLEOTIDE SEQUENCE [LARGE SCALE GENOMIC DNA]</scope>
    <source>
        <strain evidence="2 3">CECT 3287</strain>
    </source>
</reference>
<sequence length="138" mass="15279">MKQYRSLDDPLDGAAVVVAGLFSARDKRYQERLDELATLAESRGSRVVARFVQRRGASDRWNERPGGAARMSEPFSHRTLMTHGKVREIAEACRTADVAAAIFVNPLTPTQRTVLTRILGCPVLTADDLRDTSPDLLL</sequence>